<gene>
    <name evidence="2" type="ORF">KRR39_05865</name>
</gene>
<evidence type="ECO:0000313" key="3">
    <source>
        <dbReference type="Proteomes" id="UP000683575"/>
    </source>
</evidence>
<evidence type="ECO:0000256" key="1">
    <source>
        <dbReference type="SAM" id="MobiDB-lite"/>
    </source>
</evidence>
<sequence length="128" mass="14488">MPRHSLDRSPSYGGPLPPAQREGSCDLYSPGHQIHYRHQGDAVRSPSRLVANAILEGTRLTLVMDDDTEMVWRHHDPVRLGRILELVPSKRVAYPRFHALRVGPYWFNCAPETEPWRDCRLSAPAGPA</sequence>
<dbReference type="AlphaFoldDB" id="A0A975T0E0"/>
<dbReference type="KEGG" id="nps:KRR39_05865"/>
<evidence type="ECO:0000313" key="2">
    <source>
        <dbReference type="EMBL" id="QWZ09310.1"/>
    </source>
</evidence>
<feature type="region of interest" description="Disordered" evidence="1">
    <location>
        <begin position="1"/>
        <end position="24"/>
    </location>
</feature>
<accession>A0A975T0E0</accession>
<dbReference type="RefSeq" id="WP_216941156.1">
    <property type="nucleotide sequence ID" value="NZ_CP077062.1"/>
</dbReference>
<organism evidence="2 3">
    <name type="scientific">Nocardioides panacis</name>
    <dbReference type="NCBI Taxonomy" id="2849501"/>
    <lineage>
        <taxon>Bacteria</taxon>
        <taxon>Bacillati</taxon>
        <taxon>Actinomycetota</taxon>
        <taxon>Actinomycetes</taxon>
        <taxon>Propionibacteriales</taxon>
        <taxon>Nocardioidaceae</taxon>
        <taxon>Nocardioides</taxon>
    </lineage>
</organism>
<proteinExistence type="predicted"/>
<protein>
    <submittedName>
        <fullName evidence="2">Uncharacterized protein</fullName>
    </submittedName>
</protein>
<reference evidence="2" key="1">
    <citation type="submission" date="2021-06" db="EMBL/GenBank/DDBJ databases">
        <title>Complete genome sequence of Nocardioides sp. G188.</title>
        <authorList>
            <person name="Im W.-T."/>
        </authorList>
    </citation>
    <scope>NUCLEOTIDE SEQUENCE</scope>
    <source>
        <strain evidence="2">G188</strain>
    </source>
</reference>
<name>A0A975T0E0_9ACTN</name>
<dbReference type="Proteomes" id="UP000683575">
    <property type="component" value="Chromosome"/>
</dbReference>
<keyword evidence="3" id="KW-1185">Reference proteome</keyword>
<dbReference type="EMBL" id="CP077062">
    <property type="protein sequence ID" value="QWZ09310.1"/>
    <property type="molecule type" value="Genomic_DNA"/>
</dbReference>